<organism evidence="9 10">
    <name type="scientific">candidate division WOR-3 bacterium JGI_Cruoil_03_44_89</name>
    <dbReference type="NCBI Taxonomy" id="1973748"/>
    <lineage>
        <taxon>Bacteria</taxon>
        <taxon>Bacteria division WOR-3</taxon>
    </lineage>
</organism>
<evidence type="ECO:0000256" key="3">
    <source>
        <dbReference type="ARBA" id="ARBA00022741"/>
    </source>
</evidence>
<sequence>MERLCALSIPDIHLLLKRGDIRVQTLLDEAYERIEQNSLNIFVTLFKEDSYKRAKEIQGRIKRENDIDILTGIPIAVKDNICVEGHNTTCGSKMLHNFVSPYSATVVKRLEDRGAIIIGKTNPDEFAMGSSTETSFYAPTKNPHNNEYVPGGSSGGSAAAVAAFEAVSALGSDTGGSIRQPASFCGVFGLKPTYGRVSRYGLVAFASSLDCIGPITHNVGDSAIVMEAIAGFDPMDSTSIPENVARYYRDLNGGAENIKIGVVRGELMDCIDADVRDVMDEFTEGIKSTGIQLEDVDIAGFDFCIPVYYIIATSEASSNLARYDGIRYGYKNPELKARDTNLKEMYEVRRNEGFGKEVKRRIMLGTFSLRTGYKDKYYNKAIKARQKITTYFEEILKRVDAVLLPTSPILPFKIGEKINDPISMYLSDLCTVSVSLAGLPAISIPAGYRKGLPVGVQLVGRRLEEETLLKIAHFLEKTGLTGLNKR</sequence>
<dbReference type="InterPro" id="IPR000120">
    <property type="entry name" value="Amidase"/>
</dbReference>
<dbReference type="PROSITE" id="PS00571">
    <property type="entry name" value="AMIDASES"/>
    <property type="match status" value="1"/>
</dbReference>
<dbReference type="HAMAP" id="MF_00120">
    <property type="entry name" value="GatA"/>
    <property type="match status" value="1"/>
</dbReference>
<evidence type="ECO:0000256" key="4">
    <source>
        <dbReference type="ARBA" id="ARBA00022840"/>
    </source>
</evidence>
<dbReference type="Pfam" id="PF01425">
    <property type="entry name" value="Amidase"/>
    <property type="match status" value="1"/>
</dbReference>
<comment type="similarity">
    <text evidence="1 7">Belongs to the amidase family. GatA subfamily.</text>
</comment>
<dbReference type="GO" id="GO:0016740">
    <property type="term" value="F:transferase activity"/>
    <property type="evidence" value="ECO:0007669"/>
    <property type="project" value="UniProtKB-KW"/>
</dbReference>
<evidence type="ECO:0000313" key="9">
    <source>
        <dbReference type="EMBL" id="OYD13777.1"/>
    </source>
</evidence>
<comment type="subunit">
    <text evidence="7">Heterotrimer of A, B and C subunits.</text>
</comment>
<keyword evidence="5 7" id="KW-0648">Protein biosynthesis</keyword>
<dbReference type="SUPFAM" id="SSF75304">
    <property type="entry name" value="Amidase signature (AS) enzymes"/>
    <property type="match status" value="1"/>
</dbReference>
<keyword evidence="4 7" id="KW-0067">ATP-binding</keyword>
<dbReference type="InterPro" id="IPR004412">
    <property type="entry name" value="GatA"/>
</dbReference>
<dbReference type="PANTHER" id="PTHR11895:SF151">
    <property type="entry name" value="GLUTAMYL-TRNA(GLN) AMIDOTRANSFERASE SUBUNIT A"/>
    <property type="match status" value="1"/>
</dbReference>
<evidence type="ECO:0000256" key="1">
    <source>
        <dbReference type="ARBA" id="ARBA00008069"/>
    </source>
</evidence>
<evidence type="ECO:0000259" key="8">
    <source>
        <dbReference type="Pfam" id="PF01425"/>
    </source>
</evidence>
<dbReference type="GO" id="GO:0005524">
    <property type="term" value="F:ATP binding"/>
    <property type="evidence" value="ECO:0007669"/>
    <property type="project" value="UniProtKB-KW"/>
</dbReference>
<dbReference type="AlphaFoldDB" id="A0A235BPY0"/>
<dbReference type="InterPro" id="IPR036928">
    <property type="entry name" value="AS_sf"/>
</dbReference>
<evidence type="ECO:0000256" key="5">
    <source>
        <dbReference type="ARBA" id="ARBA00022917"/>
    </source>
</evidence>
<feature type="active site" description="Acyl-ester intermediate" evidence="7">
    <location>
        <position position="177"/>
    </location>
</feature>
<evidence type="ECO:0000256" key="6">
    <source>
        <dbReference type="ARBA" id="ARBA00047407"/>
    </source>
</evidence>
<accession>A0A235BPY0</accession>
<dbReference type="EC" id="6.3.5.7" evidence="7"/>
<name>A0A235BPY0_UNCW3</name>
<evidence type="ECO:0000256" key="2">
    <source>
        <dbReference type="ARBA" id="ARBA00022598"/>
    </source>
</evidence>
<feature type="domain" description="Amidase" evidence="8">
    <location>
        <begin position="27"/>
        <end position="469"/>
    </location>
</feature>
<dbReference type="GO" id="GO:0030956">
    <property type="term" value="C:glutamyl-tRNA(Gln) amidotransferase complex"/>
    <property type="evidence" value="ECO:0007669"/>
    <property type="project" value="InterPro"/>
</dbReference>
<keyword evidence="2 7" id="KW-0436">Ligase</keyword>
<dbReference type="InterPro" id="IPR020556">
    <property type="entry name" value="Amidase_CS"/>
</dbReference>
<reference evidence="9 10" key="1">
    <citation type="submission" date="2017-07" db="EMBL/GenBank/DDBJ databases">
        <title>Recovery of genomes from metagenomes via a dereplication, aggregation, and scoring strategy.</title>
        <authorList>
            <person name="Sieber C.M."/>
            <person name="Probst A.J."/>
            <person name="Sharrar A."/>
            <person name="Thomas B.C."/>
            <person name="Hess M."/>
            <person name="Tringe S.G."/>
            <person name="Banfield J.F."/>
        </authorList>
    </citation>
    <scope>NUCLEOTIDE SEQUENCE [LARGE SCALE GENOMIC DNA]</scope>
    <source>
        <strain evidence="9">JGI_Cruoil_03_44_89</strain>
    </source>
</reference>
<gene>
    <name evidence="7" type="primary">gatA</name>
    <name evidence="9" type="ORF">CH333_09965</name>
</gene>
<proteinExistence type="inferred from homology"/>
<dbReference type="NCBIfam" id="TIGR00132">
    <property type="entry name" value="gatA"/>
    <property type="match status" value="1"/>
</dbReference>
<feature type="active site" description="Charge relay system" evidence="7">
    <location>
        <position position="153"/>
    </location>
</feature>
<feature type="active site" description="Charge relay system" evidence="7">
    <location>
        <position position="78"/>
    </location>
</feature>
<dbReference type="GO" id="GO:0006412">
    <property type="term" value="P:translation"/>
    <property type="evidence" value="ECO:0007669"/>
    <property type="project" value="UniProtKB-UniRule"/>
</dbReference>
<dbReference type="EMBL" id="NOZQ01000215">
    <property type="protein sequence ID" value="OYD13777.1"/>
    <property type="molecule type" value="Genomic_DNA"/>
</dbReference>
<evidence type="ECO:0000313" key="10">
    <source>
        <dbReference type="Proteomes" id="UP000215215"/>
    </source>
</evidence>
<comment type="caution">
    <text evidence="9">The sequence shown here is derived from an EMBL/GenBank/DDBJ whole genome shotgun (WGS) entry which is preliminary data.</text>
</comment>
<protein>
    <recommendedName>
        <fullName evidence="7">Glutamyl-tRNA(Gln) amidotransferase subunit A</fullName>
        <shortName evidence="7">Glu-ADT subunit A</shortName>
        <ecNumber evidence="7">6.3.5.7</ecNumber>
    </recommendedName>
</protein>
<evidence type="ECO:0000256" key="7">
    <source>
        <dbReference type="HAMAP-Rule" id="MF_00120"/>
    </source>
</evidence>
<dbReference type="GO" id="GO:0050567">
    <property type="term" value="F:glutaminyl-tRNA synthase (glutamine-hydrolyzing) activity"/>
    <property type="evidence" value="ECO:0007669"/>
    <property type="project" value="UniProtKB-UniRule"/>
</dbReference>
<dbReference type="InterPro" id="IPR023631">
    <property type="entry name" value="Amidase_dom"/>
</dbReference>
<keyword evidence="3 7" id="KW-0547">Nucleotide-binding</keyword>
<dbReference type="Proteomes" id="UP000215215">
    <property type="component" value="Unassembled WGS sequence"/>
</dbReference>
<comment type="function">
    <text evidence="7">Allows the formation of correctly charged Gln-tRNA(Gln) through the transamidation of misacylated Glu-tRNA(Gln) in organisms which lack glutaminyl-tRNA synthetase. The reaction takes place in the presence of glutamine and ATP through an activated gamma-phospho-Glu-tRNA(Gln).</text>
</comment>
<keyword evidence="9" id="KW-0808">Transferase</keyword>
<dbReference type="PANTHER" id="PTHR11895">
    <property type="entry name" value="TRANSAMIDASE"/>
    <property type="match status" value="1"/>
</dbReference>
<comment type="catalytic activity">
    <reaction evidence="6 7">
        <text>L-glutamyl-tRNA(Gln) + L-glutamine + ATP + H2O = L-glutaminyl-tRNA(Gln) + L-glutamate + ADP + phosphate + H(+)</text>
        <dbReference type="Rhea" id="RHEA:17521"/>
        <dbReference type="Rhea" id="RHEA-COMP:9681"/>
        <dbReference type="Rhea" id="RHEA-COMP:9684"/>
        <dbReference type="ChEBI" id="CHEBI:15377"/>
        <dbReference type="ChEBI" id="CHEBI:15378"/>
        <dbReference type="ChEBI" id="CHEBI:29985"/>
        <dbReference type="ChEBI" id="CHEBI:30616"/>
        <dbReference type="ChEBI" id="CHEBI:43474"/>
        <dbReference type="ChEBI" id="CHEBI:58359"/>
        <dbReference type="ChEBI" id="CHEBI:78520"/>
        <dbReference type="ChEBI" id="CHEBI:78521"/>
        <dbReference type="ChEBI" id="CHEBI:456216"/>
        <dbReference type="EC" id="6.3.5.7"/>
    </reaction>
</comment>
<dbReference type="Gene3D" id="3.90.1300.10">
    <property type="entry name" value="Amidase signature (AS) domain"/>
    <property type="match status" value="1"/>
</dbReference>